<protein>
    <recommendedName>
        <fullName evidence="2">Protein kinase domain-containing protein</fullName>
    </recommendedName>
</protein>
<feature type="region of interest" description="Disordered" evidence="1">
    <location>
        <begin position="1"/>
        <end position="29"/>
    </location>
</feature>
<evidence type="ECO:0000256" key="1">
    <source>
        <dbReference type="SAM" id="MobiDB-lite"/>
    </source>
</evidence>
<evidence type="ECO:0000313" key="3">
    <source>
        <dbReference type="EMBL" id="CAK9157247.1"/>
    </source>
</evidence>
<accession>A0ABC8SK26</accession>
<dbReference type="Gene3D" id="1.10.510.10">
    <property type="entry name" value="Transferase(Phosphotransferase) domain 1"/>
    <property type="match status" value="1"/>
</dbReference>
<dbReference type="AlphaFoldDB" id="A0ABC8SK26"/>
<keyword evidence="4" id="KW-1185">Reference proteome</keyword>
<feature type="compositionally biased region" description="Basic and acidic residues" evidence="1">
    <location>
        <begin position="11"/>
        <end position="28"/>
    </location>
</feature>
<dbReference type="InterPro" id="IPR011009">
    <property type="entry name" value="Kinase-like_dom_sf"/>
</dbReference>
<organism evidence="3 4">
    <name type="scientific">Ilex paraguariensis</name>
    <name type="common">yerba mate</name>
    <dbReference type="NCBI Taxonomy" id="185542"/>
    <lineage>
        <taxon>Eukaryota</taxon>
        <taxon>Viridiplantae</taxon>
        <taxon>Streptophyta</taxon>
        <taxon>Embryophyta</taxon>
        <taxon>Tracheophyta</taxon>
        <taxon>Spermatophyta</taxon>
        <taxon>Magnoliopsida</taxon>
        <taxon>eudicotyledons</taxon>
        <taxon>Gunneridae</taxon>
        <taxon>Pentapetalae</taxon>
        <taxon>asterids</taxon>
        <taxon>campanulids</taxon>
        <taxon>Aquifoliales</taxon>
        <taxon>Aquifoliaceae</taxon>
        <taxon>Ilex</taxon>
    </lineage>
</organism>
<evidence type="ECO:0000259" key="2">
    <source>
        <dbReference type="PROSITE" id="PS50011"/>
    </source>
</evidence>
<dbReference type="Proteomes" id="UP001642360">
    <property type="component" value="Unassembled WGS sequence"/>
</dbReference>
<name>A0ABC8SK26_9AQUA</name>
<sequence length="99" mass="11307">MEYASGGSLADELKNSGEHRLSESDIRRYTKSSPRGLHYIHMNGIDEVDLDEGESLEDDDVANCLWMPKKVGIFNLMMDLRDDIEASTNDNWYLMNHLA</sequence>
<gene>
    <name evidence="3" type="ORF">ILEXP_LOCUS25798</name>
</gene>
<dbReference type="SUPFAM" id="SSF56112">
    <property type="entry name" value="Protein kinase-like (PK-like)"/>
    <property type="match status" value="1"/>
</dbReference>
<evidence type="ECO:0000313" key="4">
    <source>
        <dbReference type="Proteomes" id="UP001642360"/>
    </source>
</evidence>
<proteinExistence type="predicted"/>
<comment type="caution">
    <text evidence="3">The sequence shown here is derived from an EMBL/GenBank/DDBJ whole genome shotgun (WGS) entry which is preliminary data.</text>
</comment>
<feature type="domain" description="Protein kinase" evidence="2">
    <location>
        <begin position="1"/>
        <end position="99"/>
    </location>
</feature>
<dbReference type="InterPro" id="IPR000719">
    <property type="entry name" value="Prot_kinase_dom"/>
</dbReference>
<dbReference type="PROSITE" id="PS50011">
    <property type="entry name" value="PROTEIN_KINASE_DOM"/>
    <property type="match status" value="1"/>
</dbReference>
<dbReference type="EMBL" id="CAUOFW020002967">
    <property type="protein sequence ID" value="CAK9157247.1"/>
    <property type="molecule type" value="Genomic_DNA"/>
</dbReference>
<reference evidence="3 4" key="1">
    <citation type="submission" date="2024-02" db="EMBL/GenBank/DDBJ databases">
        <authorList>
            <person name="Vignale AGUSTIN F."/>
            <person name="Sosa J E."/>
            <person name="Modenutti C."/>
        </authorList>
    </citation>
    <scope>NUCLEOTIDE SEQUENCE [LARGE SCALE GENOMIC DNA]</scope>
</reference>